<protein>
    <recommendedName>
        <fullName evidence="5">Reverse transcriptase domain-containing protein</fullName>
    </recommendedName>
</protein>
<dbReference type="InterPro" id="IPR043502">
    <property type="entry name" value="DNA/RNA_pol_sf"/>
</dbReference>
<dbReference type="SUPFAM" id="SSF56672">
    <property type="entry name" value="DNA/RNA polymerases"/>
    <property type="match status" value="1"/>
</dbReference>
<name>A0ABR0PB73_GOSAR</name>
<dbReference type="PANTHER" id="PTHR46890:SF48">
    <property type="entry name" value="RNA-DIRECTED DNA POLYMERASE"/>
    <property type="match status" value="1"/>
</dbReference>
<dbReference type="InterPro" id="IPR052343">
    <property type="entry name" value="Retrotransposon-Effector_Assoc"/>
</dbReference>
<keyword evidence="4" id="KW-1185">Reference proteome</keyword>
<dbReference type="PANTHER" id="PTHR46890">
    <property type="entry name" value="NON-LTR RETROLELEMENT REVERSE TRANSCRIPTASE-LIKE PROTEIN-RELATED"/>
    <property type="match status" value="1"/>
</dbReference>
<reference evidence="3 4" key="1">
    <citation type="submission" date="2023-03" db="EMBL/GenBank/DDBJ databases">
        <title>WGS of Gossypium arboreum.</title>
        <authorList>
            <person name="Yu D."/>
        </authorList>
    </citation>
    <scope>NUCLEOTIDE SEQUENCE [LARGE SCALE GENOMIC DNA]</scope>
    <source>
        <tissue evidence="3">Leaf</tissue>
    </source>
</reference>
<feature type="domain" description="Reverse transcriptase" evidence="1">
    <location>
        <begin position="80"/>
        <end position="196"/>
    </location>
</feature>
<evidence type="ECO:0000313" key="3">
    <source>
        <dbReference type="EMBL" id="KAK5818384.1"/>
    </source>
</evidence>
<dbReference type="Gene3D" id="3.60.10.10">
    <property type="entry name" value="Endonuclease/exonuclease/phosphatase"/>
    <property type="match status" value="1"/>
</dbReference>
<dbReference type="EMBL" id="JARKNE010000007">
    <property type="protein sequence ID" value="KAK5818384.1"/>
    <property type="molecule type" value="Genomic_DNA"/>
</dbReference>
<proteinExistence type="predicted"/>
<dbReference type="Pfam" id="PF00078">
    <property type="entry name" value="RVT_1"/>
    <property type="match status" value="1"/>
</dbReference>
<dbReference type="InterPro" id="IPR000477">
    <property type="entry name" value="RT_dom"/>
</dbReference>
<sequence>MEAFRSTLEVCGLADMGFKGKEFTWERGNFADTNIRERLDREVATQEWLNLFPEYEVQHFSHSFSNHCPVFIMTMPNVQSIGDPAQSSFVPRRLITDNVLLAYEILQSMKNKRMGKRGLMALKIDMSKTYDRVEWGFLQQMMAKMGFNGSWIQLIMRCISMVTYSVELNGKSGEIFMPGRGLRQGDPLSPFLFLIYRLCWRVGTGWNINIEEDVWAQDDEHLLIKKIVSNPDLLKVADLIDCTNRSWKTELIKGTFSEVDAQRILQISLARLPQDDFLAWRGEPTGEYTVRSGYRLLLHGNSINNNGYNPSENRKCYKNLWKSDLPSKLKITAWRATLKSNLRTKRLITDDVCPRCKQEVENRNHVFRDCTVSKETWNSLNFIWPVNLVDLEFMEWFTWIVSNSSMDICRSFLYTIWAIWLARNKWIH</sequence>
<evidence type="ECO:0008006" key="5">
    <source>
        <dbReference type="Google" id="ProtNLM"/>
    </source>
</evidence>
<dbReference type="Pfam" id="PF13966">
    <property type="entry name" value="zf-RVT"/>
    <property type="match status" value="1"/>
</dbReference>
<dbReference type="InterPro" id="IPR036691">
    <property type="entry name" value="Endo/exonu/phosph_ase_sf"/>
</dbReference>
<organism evidence="3 4">
    <name type="scientific">Gossypium arboreum</name>
    <name type="common">Tree cotton</name>
    <name type="synonym">Gossypium nanking</name>
    <dbReference type="NCBI Taxonomy" id="29729"/>
    <lineage>
        <taxon>Eukaryota</taxon>
        <taxon>Viridiplantae</taxon>
        <taxon>Streptophyta</taxon>
        <taxon>Embryophyta</taxon>
        <taxon>Tracheophyta</taxon>
        <taxon>Spermatophyta</taxon>
        <taxon>Magnoliopsida</taxon>
        <taxon>eudicotyledons</taxon>
        <taxon>Gunneridae</taxon>
        <taxon>Pentapetalae</taxon>
        <taxon>rosids</taxon>
        <taxon>malvids</taxon>
        <taxon>Malvales</taxon>
        <taxon>Malvaceae</taxon>
        <taxon>Malvoideae</taxon>
        <taxon>Gossypium</taxon>
    </lineage>
</organism>
<evidence type="ECO:0000313" key="4">
    <source>
        <dbReference type="Proteomes" id="UP001358586"/>
    </source>
</evidence>
<evidence type="ECO:0000259" key="1">
    <source>
        <dbReference type="Pfam" id="PF00078"/>
    </source>
</evidence>
<feature type="domain" description="Reverse transcriptase zinc-binding" evidence="2">
    <location>
        <begin position="288"/>
        <end position="377"/>
    </location>
</feature>
<dbReference type="InterPro" id="IPR026960">
    <property type="entry name" value="RVT-Znf"/>
</dbReference>
<evidence type="ECO:0000259" key="2">
    <source>
        <dbReference type="Pfam" id="PF13966"/>
    </source>
</evidence>
<comment type="caution">
    <text evidence="3">The sequence shown here is derived from an EMBL/GenBank/DDBJ whole genome shotgun (WGS) entry which is preliminary data.</text>
</comment>
<gene>
    <name evidence="3" type="ORF">PVK06_023320</name>
</gene>
<dbReference type="Proteomes" id="UP001358586">
    <property type="component" value="Chromosome 7"/>
</dbReference>
<accession>A0ABR0PB73</accession>
<dbReference type="SUPFAM" id="SSF56219">
    <property type="entry name" value="DNase I-like"/>
    <property type="match status" value="1"/>
</dbReference>